<comment type="similarity">
    <text evidence="1">Belongs to the GerABKA family.</text>
</comment>
<feature type="transmembrane region" description="Helical" evidence="3">
    <location>
        <begin position="403"/>
        <end position="421"/>
    </location>
</feature>
<dbReference type="PANTHER" id="PTHR22550">
    <property type="entry name" value="SPORE GERMINATION PROTEIN"/>
    <property type="match status" value="1"/>
</dbReference>
<dbReference type="InterPro" id="IPR004995">
    <property type="entry name" value="Spore_Ger"/>
</dbReference>
<feature type="transmembrane region" description="Helical" evidence="3">
    <location>
        <begin position="313"/>
        <end position="332"/>
    </location>
</feature>
<feature type="transmembrane region" description="Helical" evidence="3">
    <location>
        <begin position="433"/>
        <end position="459"/>
    </location>
</feature>
<gene>
    <name evidence="4" type="ORF">FQB35_01885</name>
</gene>
<name>A0A5C0SBC5_CRATE</name>
<sequence>MFRILKDTILGVNNKKQPNRTKDIELTKSLEKNISEFKRIFKGNETVIFRNIESNQWDIKCCIIFIDGMINKSDLHKNVIYPIMNSIPPQKADKQNILEVLEKKIINASDIKNEKDANEMIMAILYGNAVLLLDGFSGGLVIDVKGWEQRAITEPSVEQVVRGPREGFTETIMTNLTLIRRKILSADLKFQFKEIGVRTKTKICVCYIEGLANEKIIKEVHKRLDDIQIDSILESGYIEELIQDAPLSPFPTISHTERPDIVAANLLEGRIAIVVDGTPTVLTLPCLFVEYFQANEDYYNTFIYASINRLIKFFGFFLTTSIPAIYVALATFHQEMIPTPLILSISASREGVPFPTIVEAIIMLLAFEILREGGIRLPAPIGATIGFVGAIILGQAAVQARFVSAPIVILIALTGISQFLAPKMIGPAIIVRFIFLFLSAFLGLYGYIFGVIGLFIHLMSLRSFGVPYMISIGSIKMQDIKDTAIRAPWWYMYYRPKLIGQKNPIRKKDSQIPEKR</sequence>
<accession>A0A5C0SBC5</accession>
<proteinExistence type="inferred from homology"/>
<feature type="transmembrane region" description="Helical" evidence="3">
    <location>
        <begin position="377"/>
        <end position="397"/>
    </location>
</feature>
<dbReference type="PANTHER" id="PTHR22550:SF5">
    <property type="entry name" value="LEUCINE ZIPPER PROTEIN 4"/>
    <property type="match status" value="1"/>
</dbReference>
<protein>
    <submittedName>
        <fullName evidence="4">Spore germination protein</fullName>
    </submittedName>
</protein>
<evidence type="ECO:0000313" key="5">
    <source>
        <dbReference type="Proteomes" id="UP000324646"/>
    </source>
</evidence>
<feature type="transmembrane region" description="Helical" evidence="3">
    <location>
        <begin position="352"/>
        <end position="370"/>
    </location>
</feature>
<dbReference type="PIRSF" id="PIRSF005690">
    <property type="entry name" value="GerBA"/>
    <property type="match status" value="1"/>
</dbReference>
<dbReference type="InterPro" id="IPR050768">
    <property type="entry name" value="UPF0353/GerABKA_families"/>
</dbReference>
<evidence type="ECO:0000256" key="2">
    <source>
        <dbReference type="ARBA" id="ARBA00023136"/>
    </source>
</evidence>
<dbReference type="Proteomes" id="UP000324646">
    <property type="component" value="Chromosome"/>
</dbReference>
<dbReference type="GO" id="GO:0016020">
    <property type="term" value="C:membrane"/>
    <property type="evidence" value="ECO:0007669"/>
    <property type="project" value="InterPro"/>
</dbReference>
<dbReference type="RefSeq" id="WP_148808290.1">
    <property type="nucleotide sequence ID" value="NZ_CP042243.1"/>
</dbReference>
<keyword evidence="3" id="KW-0812">Transmembrane</keyword>
<reference evidence="4 5" key="1">
    <citation type="submission" date="2019-07" db="EMBL/GenBank/DDBJ databases">
        <title>Complete genome of Crassaminicella thermophila SY095.</title>
        <authorList>
            <person name="Li X."/>
        </authorList>
    </citation>
    <scope>NUCLEOTIDE SEQUENCE [LARGE SCALE GENOMIC DNA]</scope>
    <source>
        <strain evidence="4 5">SY095</strain>
    </source>
</reference>
<dbReference type="OrthoDB" id="9772630at2"/>
<dbReference type="KEGG" id="crs:FQB35_01885"/>
<evidence type="ECO:0000256" key="1">
    <source>
        <dbReference type="ARBA" id="ARBA00005278"/>
    </source>
</evidence>
<evidence type="ECO:0000256" key="3">
    <source>
        <dbReference type="SAM" id="Phobius"/>
    </source>
</evidence>
<dbReference type="AlphaFoldDB" id="A0A5C0SBC5"/>
<dbReference type="Pfam" id="PF03323">
    <property type="entry name" value="GerA"/>
    <property type="match status" value="1"/>
</dbReference>
<keyword evidence="3" id="KW-1133">Transmembrane helix</keyword>
<dbReference type="EMBL" id="CP042243">
    <property type="protein sequence ID" value="QEK11217.1"/>
    <property type="molecule type" value="Genomic_DNA"/>
</dbReference>
<keyword evidence="2 3" id="KW-0472">Membrane</keyword>
<organism evidence="4 5">
    <name type="scientific">Crassaminicella thermophila</name>
    <dbReference type="NCBI Taxonomy" id="2599308"/>
    <lineage>
        <taxon>Bacteria</taxon>
        <taxon>Bacillati</taxon>
        <taxon>Bacillota</taxon>
        <taxon>Clostridia</taxon>
        <taxon>Eubacteriales</taxon>
        <taxon>Clostridiaceae</taxon>
        <taxon>Crassaminicella</taxon>
    </lineage>
</organism>
<dbReference type="GO" id="GO:0009847">
    <property type="term" value="P:spore germination"/>
    <property type="evidence" value="ECO:0007669"/>
    <property type="project" value="InterPro"/>
</dbReference>
<evidence type="ECO:0000313" key="4">
    <source>
        <dbReference type="EMBL" id="QEK11217.1"/>
    </source>
</evidence>
<keyword evidence="5" id="KW-1185">Reference proteome</keyword>